<feature type="non-terminal residue" evidence="2">
    <location>
        <position position="116"/>
    </location>
</feature>
<dbReference type="Proteomes" id="UP000230214">
    <property type="component" value="Unassembled WGS sequence"/>
</dbReference>
<keyword evidence="1" id="KW-0472">Membrane</keyword>
<comment type="caution">
    <text evidence="2">The sequence shown here is derived from an EMBL/GenBank/DDBJ whole genome shotgun (WGS) entry which is preliminary data.</text>
</comment>
<protein>
    <submittedName>
        <fullName evidence="2">Uncharacterized protein</fullName>
    </submittedName>
</protein>
<organism evidence="2 3">
    <name type="scientific">candidate division WWE3 bacterium CG10_big_fil_rev_8_21_14_0_10_32_10</name>
    <dbReference type="NCBI Taxonomy" id="1975090"/>
    <lineage>
        <taxon>Bacteria</taxon>
        <taxon>Katanobacteria</taxon>
    </lineage>
</organism>
<evidence type="ECO:0000313" key="3">
    <source>
        <dbReference type="Proteomes" id="UP000230214"/>
    </source>
</evidence>
<gene>
    <name evidence="2" type="ORF">COV24_02155</name>
</gene>
<reference evidence="2 3" key="1">
    <citation type="submission" date="2017-09" db="EMBL/GenBank/DDBJ databases">
        <title>Depth-based differentiation of microbial function through sediment-hosted aquifers and enrichment of novel symbionts in the deep terrestrial subsurface.</title>
        <authorList>
            <person name="Probst A.J."/>
            <person name="Ladd B."/>
            <person name="Jarett J.K."/>
            <person name="Geller-Mcgrath D.E."/>
            <person name="Sieber C.M."/>
            <person name="Emerson J.B."/>
            <person name="Anantharaman K."/>
            <person name="Thomas B.C."/>
            <person name="Malmstrom R."/>
            <person name="Stieglmeier M."/>
            <person name="Klingl A."/>
            <person name="Woyke T."/>
            <person name="Ryan C.M."/>
            <person name="Banfield J.F."/>
        </authorList>
    </citation>
    <scope>NUCLEOTIDE SEQUENCE [LARGE SCALE GENOMIC DNA]</scope>
    <source>
        <strain evidence="2">CG10_big_fil_rev_8_21_14_0_10_32_10</strain>
    </source>
</reference>
<keyword evidence="1" id="KW-1133">Transmembrane helix</keyword>
<evidence type="ECO:0000313" key="2">
    <source>
        <dbReference type="EMBL" id="PIR43605.1"/>
    </source>
</evidence>
<feature type="transmembrane region" description="Helical" evidence="1">
    <location>
        <begin position="16"/>
        <end position="35"/>
    </location>
</feature>
<proteinExistence type="predicted"/>
<sequence length="116" mass="13939">MFINMGKKLNIYKKNGILISFFVFVIYIFLSYLVFHHRFNHIFTHYSLPDVDTDGGIWYQWYLHFIHANNLVYDVNIMEAYPFGYDIAFGPISNLVYSTQVFILNIWGYSWSRLIF</sequence>
<name>A0A2H0RCQ9_UNCKA</name>
<dbReference type="EMBL" id="PCXU01000018">
    <property type="protein sequence ID" value="PIR43605.1"/>
    <property type="molecule type" value="Genomic_DNA"/>
</dbReference>
<evidence type="ECO:0000256" key="1">
    <source>
        <dbReference type="SAM" id="Phobius"/>
    </source>
</evidence>
<accession>A0A2H0RCQ9</accession>
<dbReference type="AlphaFoldDB" id="A0A2H0RCQ9"/>
<keyword evidence="1" id="KW-0812">Transmembrane</keyword>